<keyword evidence="8" id="KW-0472">Membrane</keyword>
<dbReference type="EMBL" id="CP090163">
    <property type="protein sequence ID" value="UJO11957.1"/>
    <property type="molecule type" value="Genomic_DNA"/>
</dbReference>
<evidence type="ECO:0000256" key="4">
    <source>
        <dbReference type="ARBA" id="ARBA00022676"/>
    </source>
</evidence>
<dbReference type="GO" id="GO:0005975">
    <property type="term" value="P:carbohydrate metabolic process"/>
    <property type="evidence" value="ECO:0007669"/>
    <property type="project" value="InterPro"/>
</dbReference>
<reference evidence="14" key="1">
    <citation type="submission" date="2021-12" db="EMBL/GenBank/DDBJ databases">
        <authorList>
            <person name="Zaccaron A."/>
            <person name="Stergiopoulos I."/>
        </authorList>
    </citation>
    <scope>NUCLEOTIDE SEQUENCE</scope>
    <source>
        <strain evidence="14">Race5_Kim</strain>
    </source>
</reference>
<evidence type="ECO:0000313" key="14">
    <source>
        <dbReference type="EMBL" id="UJO11957.1"/>
    </source>
</evidence>
<comment type="subcellular location">
    <subcellularLocation>
        <location evidence="2">Membrane</location>
    </subcellularLocation>
</comment>
<dbReference type="GO" id="GO:0016020">
    <property type="term" value="C:membrane"/>
    <property type="evidence" value="ECO:0007669"/>
    <property type="project" value="UniProtKB-SubCell"/>
</dbReference>
<comment type="catalytic activity">
    <reaction evidence="1">
        <text>Random endo-hydrolysis of N-acetyl-beta-D-glucosaminide (1-&gt;4)-beta-linkages in chitin and chitodextrins.</text>
        <dbReference type="EC" id="3.2.1.14"/>
    </reaction>
</comment>
<evidence type="ECO:0000259" key="13">
    <source>
        <dbReference type="PROSITE" id="PS51762"/>
    </source>
</evidence>
<evidence type="ECO:0000256" key="9">
    <source>
        <dbReference type="ARBA" id="ARBA00023180"/>
    </source>
</evidence>
<dbReference type="GO" id="GO:0016757">
    <property type="term" value="F:glycosyltransferase activity"/>
    <property type="evidence" value="ECO:0007669"/>
    <property type="project" value="UniProtKB-KW"/>
</dbReference>
<evidence type="ECO:0000256" key="7">
    <source>
        <dbReference type="ARBA" id="ARBA00022801"/>
    </source>
</evidence>
<accession>A0A9Q8P3R1</accession>
<keyword evidence="4" id="KW-0328">Glycosyltransferase</keyword>
<reference evidence="14" key="2">
    <citation type="journal article" date="2022" name="Microb. Genom.">
        <title>A chromosome-scale genome assembly of the tomato pathogen Cladosporium fulvum reveals a compartmentalized genome architecture and the presence of a dispensable chromosome.</title>
        <authorList>
            <person name="Zaccaron A.Z."/>
            <person name="Chen L.H."/>
            <person name="Samaras A."/>
            <person name="Stergiopoulos I."/>
        </authorList>
    </citation>
    <scope>NUCLEOTIDE SEQUENCE</scope>
    <source>
        <strain evidence="14">Race5_Kim</strain>
    </source>
</reference>
<sequence>MATNFYIFFGRVDVVMKAASGTGIVSSIVLESDDLDEIDWEFIGGSNNQVQSNFYGKGNTTNYNRVQYHDVADTQGTWHTYSIDWTKERINYIIDGTTVRTLEYSSALAINGQNFPQTPMQLKLGNWAGGASKDEGTVEWAGGKTDFNQGPFNMNVKSVKITNNNPACQYEYGDMTGSYESIKLISSGDSCSAESPSSSAPSGSASASASATIAPTSSLVVEPISNTKVVASTTITGSAYSTNTASISAVNAGTTEAAAATTGVASQPTAGVNGSISSGSLSASAAYEGAGVAQYAMSWTAILSLVPAVLLF</sequence>
<dbReference type="OrthoDB" id="4781at2759"/>
<dbReference type="PANTHER" id="PTHR10963:SF27">
    <property type="entry name" value="GLYCOSIDASE-RELATED"/>
    <property type="match status" value="1"/>
</dbReference>
<dbReference type="InterPro" id="IPR050546">
    <property type="entry name" value="Glycosyl_Hydrlase_16"/>
</dbReference>
<evidence type="ECO:0000313" key="15">
    <source>
        <dbReference type="Proteomes" id="UP000756132"/>
    </source>
</evidence>
<evidence type="ECO:0000256" key="2">
    <source>
        <dbReference type="ARBA" id="ARBA00004370"/>
    </source>
</evidence>
<keyword evidence="9" id="KW-0325">Glycoprotein</keyword>
<dbReference type="RefSeq" id="XP_047756323.1">
    <property type="nucleotide sequence ID" value="XM_047899772.1"/>
</dbReference>
<evidence type="ECO:0000256" key="3">
    <source>
        <dbReference type="ARBA" id="ARBA00012729"/>
    </source>
</evidence>
<keyword evidence="10 14" id="KW-0326">Glycosidase</keyword>
<dbReference type="PROSITE" id="PS51762">
    <property type="entry name" value="GH16_2"/>
    <property type="match status" value="1"/>
</dbReference>
<dbReference type="Gene3D" id="2.60.120.200">
    <property type="match status" value="1"/>
</dbReference>
<dbReference type="GO" id="GO:0031505">
    <property type="term" value="P:fungal-type cell wall organization"/>
    <property type="evidence" value="ECO:0007669"/>
    <property type="project" value="TreeGrafter"/>
</dbReference>
<evidence type="ECO:0000256" key="6">
    <source>
        <dbReference type="ARBA" id="ARBA00022729"/>
    </source>
</evidence>
<dbReference type="EC" id="3.2.1.14" evidence="3"/>
<dbReference type="SUPFAM" id="SSF49899">
    <property type="entry name" value="Concanavalin A-like lectins/glucanases"/>
    <property type="match status" value="1"/>
</dbReference>
<dbReference type="Proteomes" id="UP000756132">
    <property type="component" value="Chromosome 1"/>
</dbReference>
<name>A0A9Q8P3R1_PASFU</name>
<dbReference type="InterPro" id="IPR000757">
    <property type="entry name" value="Beta-glucanase-like"/>
</dbReference>
<dbReference type="Pfam" id="PF00722">
    <property type="entry name" value="Glyco_hydro_16"/>
    <property type="match status" value="1"/>
</dbReference>
<evidence type="ECO:0000256" key="11">
    <source>
        <dbReference type="ARBA" id="ARBA00023316"/>
    </source>
</evidence>
<comment type="similarity">
    <text evidence="12">Belongs to the glycosyl hydrolase 16 family. CRH1 subfamily.</text>
</comment>
<dbReference type="GO" id="GO:0008843">
    <property type="term" value="F:endochitinase activity"/>
    <property type="evidence" value="ECO:0007669"/>
    <property type="project" value="UniProtKB-EC"/>
</dbReference>
<feature type="domain" description="GH16" evidence="13">
    <location>
        <begin position="1"/>
        <end position="156"/>
    </location>
</feature>
<keyword evidence="15" id="KW-1185">Reference proteome</keyword>
<evidence type="ECO:0000256" key="10">
    <source>
        <dbReference type="ARBA" id="ARBA00023295"/>
    </source>
</evidence>
<dbReference type="GO" id="GO:0009277">
    <property type="term" value="C:fungal-type cell wall"/>
    <property type="evidence" value="ECO:0007669"/>
    <property type="project" value="TreeGrafter"/>
</dbReference>
<evidence type="ECO:0000256" key="8">
    <source>
        <dbReference type="ARBA" id="ARBA00023136"/>
    </source>
</evidence>
<dbReference type="PANTHER" id="PTHR10963">
    <property type="entry name" value="GLYCOSYL HYDROLASE-RELATED"/>
    <property type="match status" value="1"/>
</dbReference>
<dbReference type="AlphaFoldDB" id="A0A9Q8P3R1"/>
<evidence type="ECO:0000256" key="5">
    <source>
        <dbReference type="ARBA" id="ARBA00022679"/>
    </source>
</evidence>
<evidence type="ECO:0000256" key="12">
    <source>
        <dbReference type="ARBA" id="ARBA00038074"/>
    </source>
</evidence>
<keyword evidence="5" id="KW-0808">Transferase</keyword>
<keyword evidence="11" id="KW-0961">Cell wall biogenesis/degradation</keyword>
<evidence type="ECO:0000256" key="1">
    <source>
        <dbReference type="ARBA" id="ARBA00000822"/>
    </source>
</evidence>
<keyword evidence="7" id="KW-0378">Hydrolase</keyword>
<dbReference type="GeneID" id="71980502"/>
<keyword evidence="6" id="KW-0732">Signal</keyword>
<protein>
    <recommendedName>
        <fullName evidence="3">chitinase</fullName>
        <ecNumber evidence="3">3.2.1.14</ecNumber>
    </recommendedName>
</protein>
<dbReference type="KEGG" id="ffu:CLAFUR5_00624"/>
<organism evidence="14 15">
    <name type="scientific">Passalora fulva</name>
    <name type="common">Tomato leaf mold</name>
    <name type="synonym">Cladosporium fulvum</name>
    <dbReference type="NCBI Taxonomy" id="5499"/>
    <lineage>
        <taxon>Eukaryota</taxon>
        <taxon>Fungi</taxon>
        <taxon>Dikarya</taxon>
        <taxon>Ascomycota</taxon>
        <taxon>Pezizomycotina</taxon>
        <taxon>Dothideomycetes</taxon>
        <taxon>Dothideomycetidae</taxon>
        <taxon>Mycosphaerellales</taxon>
        <taxon>Mycosphaerellaceae</taxon>
        <taxon>Fulvia</taxon>
    </lineage>
</organism>
<dbReference type="InterPro" id="IPR013320">
    <property type="entry name" value="ConA-like_dom_sf"/>
</dbReference>
<proteinExistence type="inferred from homology"/>
<gene>
    <name evidence="14" type="ORF">CLAFUR5_00624</name>
</gene>